<dbReference type="OrthoDB" id="770508at2759"/>
<name>A0A484KDE6_9ASTE</name>
<dbReference type="EMBL" id="OOIL02000336">
    <property type="protein sequence ID" value="VFQ63843.1"/>
    <property type="molecule type" value="Genomic_DNA"/>
</dbReference>
<evidence type="ECO:0000313" key="7">
    <source>
        <dbReference type="Proteomes" id="UP000595140"/>
    </source>
</evidence>
<dbReference type="GO" id="GO:0005634">
    <property type="term" value="C:nucleus"/>
    <property type="evidence" value="ECO:0007669"/>
    <property type="project" value="InterPro"/>
</dbReference>
<evidence type="ECO:0000256" key="1">
    <source>
        <dbReference type="ARBA" id="ARBA00010845"/>
    </source>
</evidence>
<feature type="compositionally biased region" description="Polar residues" evidence="4">
    <location>
        <begin position="156"/>
        <end position="166"/>
    </location>
</feature>
<keyword evidence="2" id="KW-0159">Chromosome partition</keyword>
<sequence>MIRPERGARRSFFVGSTVKKKLSDITNILPQPKSAMDMRKDDSLEDYVDHLVKENMALVKLFQDKNKIIELSGTEIQKLRVNLQKMQLQNRSLAQSNSQMTAELAFNKEKLMSLQHEIACKEALRKAKLLEAKESENTNGEKHENQDGEAATVNALSAGNIENSKPSIGRPLRPTRSRSMSHSTASQQVGKEEAAGKRRRLRRQSTSCTTKKQQEEEPVEDLFELEENIQAQFLHDKHPASQQPNRTSIGRPLRKAAEKVQSYKETPINVKMRRSD</sequence>
<dbReference type="GO" id="GO:0045144">
    <property type="term" value="P:meiotic sister chromatid segregation"/>
    <property type="evidence" value="ECO:0007669"/>
    <property type="project" value="InterPro"/>
</dbReference>
<organism evidence="6 7">
    <name type="scientific">Cuscuta campestris</name>
    <dbReference type="NCBI Taxonomy" id="132261"/>
    <lineage>
        <taxon>Eukaryota</taxon>
        <taxon>Viridiplantae</taxon>
        <taxon>Streptophyta</taxon>
        <taxon>Embryophyta</taxon>
        <taxon>Tracheophyta</taxon>
        <taxon>Spermatophyta</taxon>
        <taxon>Magnoliopsida</taxon>
        <taxon>eudicotyledons</taxon>
        <taxon>Gunneridae</taxon>
        <taxon>Pentapetalae</taxon>
        <taxon>asterids</taxon>
        <taxon>lamiids</taxon>
        <taxon>Solanales</taxon>
        <taxon>Convolvulaceae</taxon>
        <taxon>Cuscuteae</taxon>
        <taxon>Cuscuta</taxon>
        <taxon>Cuscuta subgen. Grammica</taxon>
        <taxon>Cuscuta sect. Cleistogrammica</taxon>
    </lineage>
</organism>
<feature type="compositionally biased region" description="Polar residues" evidence="4">
    <location>
        <begin position="177"/>
        <end position="189"/>
    </location>
</feature>
<dbReference type="GO" id="GO:0034090">
    <property type="term" value="P:maintenance of meiotic sister chromatid cohesion"/>
    <property type="evidence" value="ECO:0007669"/>
    <property type="project" value="InterPro"/>
</dbReference>
<gene>
    <name evidence="6" type="ORF">CCAM_LOCUS5619</name>
</gene>
<evidence type="ECO:0000313" key="6">
    <source>
        <dbReference type="EMBL" id="VFQ63843.1"/>
    </source>
</evidence>
<dbReference type="Proteomes" id="UP000595140">
    <property type="component" value="Unassembled WGS sequence"/>
</dbReference>
<accession>A0A484KDE6</accession>
<evidence type="ECO:0000256" key="2">
    <source>
        <dbReference type="ARBA" id="ARBA00022829"/>
    </source>
</evidence>
<dbReference type="GO" id="GO:0000775">
    <property type="term" value="C:chromosome, centromeric region"/>
    <property type="evidence" value="ECO:0007669"/>
    <property type="project" value="InterPro"/>
</dbReference>
<dbReference type="PANTHER" id="PTHR34373">
    <property type="entry name" value="SHUGOSHIN 2"/>
    <property type="match status" value="1"/>
</dbReference>
<proteinExistence type="inferred from homology"/>
<feature type="region of interest" description="Disordered" evidence="4">
    <location>
        <begin position="233"/>
        <end position="276"/>
    </location>
</feature>
<keyword evidence="3" id="KW-0175">Coiled coil</keyword>
<evidence type="ECO:0000256" key="4">
    <source>
        <dbReference type="SAM" id="MobiDB-lite"/>
    </source>
</evidence>
<dbReference type="AlphaFoldDB" id="A0A484KDE6"/>
<protein>
    <recommendedName>
        <fullName evidence="5">Shugoshin C-terminal domain-containing protein</fullName>
    </recommendedName>
</protein>
<evidence type="ECO:0000256" key="3">
    <source>
        <dbReference type="SAM" id="Coils"/>
    </source>
</evidence>
<feature type="region of interest" description="Disordered" evidence="4">
    <location>
        <begin position="156"/>
        <end position="220"/>
    </location>
</feature>
<keyword evidence="7" id="KW-1185">Reference proteome</keyword>
<evidence type="ECO:0000259" key="5">
    <source>
        <dbReference type="Pfam" id="PF07557"/>
    </source>
</evidence>
<feature type="domain" description="Shugoshin C-terminal" evidence="5">
    <location>
        <begin position="250"/>
        <end position="274"/>
    </location>
</feature>
<dbReference type="InterPro" id="IPR011515">
    <property type="entry name" value="Shugoshin_C"/>
</dbReference>
<reference evidence="6 7" key="1">
    <citation type="submission" date="2018-04" db="EMBL/GenBank/DDBJ databases">
        <authorList>
            <person name="Vogel A."/>
        </authorList>
    </citation>
    <scope>NUCLEOTIDE SEQUENCE [LARGE SCALE GENOMIC DNA]</scope>
</reference>
<dbReference type="InterPro" id="IPR044693">
    <property type="entry name" value="SGO_plant"/>
</dbReference>
<dbReference type="Pfam" id="PF07557">
    <property type="entry name" value="Shugoshin_C"/>
    <property type="match status" value="1"/>
</dbReference>
<comment type="similarity">
    <text evidence="1">Belongs to the shugoshin family.</text>
</comment>
<feature type="coiled-coil region" evidence="3">
    <location>
        <begin position="76"/>
        <end position="103"/>
    </location>
</feature>
<dbReference type="PANTHER" id="PTHR34373:SF8">
    <property type="entry name" value="SHUGOSHIN"/>
    <property type="match status" value="1"/>
</dbReference>